<organism evidence="1 2">
    <name type="scientific">Phaeobacter gallaeciensis</name>
    <dbReference type="NCBI Taxonomy" id="60890"/>
    <lineage>
        <taxon>Bacteria</taxon>
        <taxon>Pseudomonadati</taxon>
        <taxon>Pseudomonadota</taxon>
        <taxon>Alphaproteobacteria</taxon>
        <taxon>Rhodobacterales</taxon>
        <taxon>Roseobacteraceae</taxon>
        <taxon>Phaeobacter</taxon>
    </lineage>
</organism>
<comment type="caution">
    <text evidence="1">The sequence shown here is derived from an EMBL/GenBank/DDBJ whole genome shotgun (WGS) entry which is preliminary data.</text>
</comment>
<sequence>MSNINFGLVITAEQKAAQILIARIEVVKAECRQRIFAAASQTTQMNLTAASSADRLLPEQKAMWAAALQWVDDMRAACPPLIADPNADYTLDSVWPALPDGVAALVAQF</sequence>
<proteinExistence type="predicted"/>
<reference evidence="1 2" key="1">
    <citation type="submission" date="2018-07" db="EMBL/GenBank/DDBJ databases">
        <title>Modular assembly of carbohydrate-degrading microbial communities in the ocean.</title>
        <authorList>
            <person name="Enke T.N."/>
            <person name="Datta M.S."/>
            <person name="Schwartzman J.A."/>
            <person name="Cermak N."/>
            <person name="Schmitz D.A."/>
            <person name="Barrere J."/>
            <person name="Cordero O.X."/>
        </authorList>
    </citation>
    <scope>NUCLEOTIDE SEQUENCE [LARGE SCALE GENOMIC DNA]</scope>
    <source>
        <strain evidence="1 2">C3M10</strain>
    </source>
</reference>
<dbReference type="OrthoDB" id="7744844at2"/>
<protein>
    <submittedName>
        <fullName evidence="1">Uncharacterized protein</fullName>
    </submittedName>
</protein>
<evidence type="ECO:0000313" key="2">
    <source>
        <dbReference type="Proteomes" id="UP000252706"/>
    </source>
</evidence>
<accession>A0A366XFG7</accession>
<dbReference type="AlphaFoldDB" id="A0A366XFG7"/>
<name>A0A366XFG7_9RHOB</name>
<dbReference type="EMBL" id="QOCE01000003">
    <property type="protein sequence ID" value="RBW62170.1"/>
    <property type="molecule type" value="Genomic_DNA"/>
</dbReference>
<dbReference type="Proteomes" id="UP000252706">
    <property type="component" value="Unassembled WGS sequence"/>
</dbReference>
<gene>
    <name evidence="1" type="ORF">DS909_00755</name>
</gene>
<dbReference type="RefSeq" id="WP_113821532.1">
    <property type="nucleotide sequence ID" value="NZ_QOCE01000003.1"/>
</dbReference>
<evidence type="ECO:0000313" key="1">
    <source>
        <dbReference type="EMBL" id="RBW62170.1"/>
    </source>
</evidence>